<feature type="coiled-coil region" evidence="4">
    <location>
        <begin position="196"/>
        <end position="223"/>
    </location>
</feature>
<dbReference type="PROSITE" id="PS50893">
    <property type="entry name" value="ABC_TRANSPORTER_2"/>
    <property type="match status" value="1"/>
</dbReference>
<dbReference type="InterPro" id="IPR003593">
    <property type="entry name" value="AAA+_ATPase"/>
</dbReference>
<protein>
    <recommendedName>
        <fullName evidence="6">ABC transporter domain-containing protein</fullName>
    </recommendedName>
</protein>
<dbReference type="Pfam" id="PF00005">
    <property type="entry name" value="ABC_tran"/>
    <property type="match status" value="2"/>
</dbReference>
<name>A0A0E0DJE7_9ORYZ</name>
<dbReference type="STRING" id="40149.A0A0E0DJE7"/>
<dbReference type="HOGENOM" id="CLU_000604_36_6_1"/>
<dbReference type="GO" id="GO:0016887">
    <property type="term" value="F:ATP hydrolysis activity"/>
    <property type="evidence" value="ECO:0007669"/>
    <property type="project" value="InterPro"/>
</dbReference>
<feature type="domain" description="ABC transporter" evidence="6">
    <location>
        <begin position="115"/>
        <end position="363"/>
    </location>
</feature>
<keyword evidence="3" id="KW-0067">ATP-binding</keyword>
<evidence type="ECO:0000259" key="6">
    <source>
        <dbReference type="PROSITE" id="PS50893"/>
    </source>
</evidence>
<feature type="compositionally biased region" description="Acidic residues" evidence="5">
    <location>
        <begin position="47"/>
        <end position="57"/>
    </location>
</feature>
<proteinExistence type="predicted"/>
<feature type="compositionally biased region" description="Low complexity" evidence="5">
    <location>
        <begin position="10"/>
        <end position="20"/>
    </location>
</feature>
<reference evidence="7" key="1">
    <citation type="submission" date="2015-04" db="UniProtKB">
        <authorList>
            <consortium name="EnsemblPlants"/>
        </authorList>
    </citation>
    <scope>IDENTIFICATION</scope>
</reference>
<keyword evidence="4" id="KW-0175">Coiled coil</keyword>
<dbReference type="EnsemblPlants" id="OMERI04G23520.1">
    <property type="protein sequence ID" value="OMERI04G23520.1"/>
    <property type="gene ID" value="OMERI04G23520"/>
</dbReference>
<dbReference type="PANTHER" id="PTHR19211:SF62">
    <property type="entry name" value="OS04G0658400 PROTEIN"/>
    <property type="match status" value="1"/>
</dbReference>
<dbReference type="FunFam" id="3.40.50.300:FF:000011">
    <property type="entry name" value="Putative ABC transporter ATP-binding component"/>
    <property type="match status" value="1"/>
</dbReference>
<dbReference type="Gene3D" id="3.40.50.300">
    <property type="entry name" value="P-loop containing nucleotide triphosphate hydrolases"/>
    <property type="match status" value="2"/>
</dbReference>
<dbReference type="GO" id="GO:0005524">
    <property type="term" value="F:ATP binding"/>
    <property type="evidence" value="ECO:0007669"/>
    <property type="project" value="UniProtKB-KW"/>
</dbReference>
<dbReference type="eggNOG" id="KOG0066">
    <property type="taxonomic scope" value="Eukaryota"/>
</dbReference>
<dbReference type="SMART" id="SM00382">
    <property type="entry name" value="AAA"/>
    <property type="match status" value="1"/>
</dbReference>
<reference evidence="7" key="2">
    <citation type="submission" date="2018-05" db="EMBL/GenBank/DDBJ databases">
        <title>OmerRS3 (Oryza meridionalis Reference Sequence Version 3).</title>
        <authorList>
            <person name="Zhang J."/>
            <person name="Kudrna D."/>
            <person name="Lee S."/>
            <person name="Talag J."/>
            <person name="Welchert J."/>
            <person name="Wing R.A."/>
        </authorList>
    </citation>
    <scope>NUCLEOTIDE SEQUENCE [LARGE SCALE GENOMIC DNA]</scope>
    <source>
        <strain evidence="7">cv. OR44</strain>
    </source>
</reference>
<dbReference type="FunFam" id="3.40.50.300:FF:001197">
    <property type="entry name" value="Putative ATP-binding cassette family ATPase"/>
    <property type="match status" value="1"/>
</dbReference>
<dbReference type="PANTHER" id="PTHR19211">
    <property type="entry name" value="ATP-BINDING TRANSPORT PROTEIN-RELATED"/>
    <property type="match status" value="1"/>
</dbReference>
<evidence type="ECO:0000256" key="3">
    <source>
        <dbReference type="ARBA" id="ARBA00022840"/>
    </source>
</evidence>
<evidence type="ECO:0000256" key="1">
    <source>
        <dbReference type="ARBA" id="ARBA00022737"/>
    </source>
</evidence>
<keyword evidence="1" id="KW-0677">Repeat</keyword>
<organism evidence="7">
    <name type="scientific">Oryza meridionalis</name>
    <dbReference type="NCBI Taxonomy" id="40149"/>
    <lineage>
        <taxon>Eukaryota</taxon>
        <taxon>Viridiplantae</taxon>
        <taxon>Streptophyta</taxon>
        <taxon>Embryophyta</taxon>
        <taxon>Tracheophyta</taxon>
        <taxon>Spermatophyta</taxon>
        <taxon>Magnoliopsida</taxon>
        <taxon>Liliopsida</taxon>
        <taxon>Poales</taxon>
        <taxon>Poaceae</taxon>
        <taxon>BOP clade</taxon>
        <taxon>Oryzoideae</taxon>
        <taxon>Oryzeae</taxon>
        <taxon>Oryzinae</taxon>
        <taxon>Oryza</taxon>
    </lineage>
</organism>
<evidence type="ECO:0000256" key="4">
    <source>
        <dbReference type="SAM" id="Coils"/>
    </source>
</evidence>
<dbReference type="InterPro" id="IPR003439">
    <property type="entry name" value="ABC_transporter-like_ATP-bd"/>
</dbReference>
<feature type="region of interest" description="Disordered" evidence="5">
    <location>
        <begin position="1"/>
        <end position="94"/>
    </location>
</feature>
<keyword evidence="8" id="KW-1185">Reference proteome</keyword>
<dbReference type="Proteomes" id="UP000008021">
    <property type="component" value="Chromosome 4"/>
</dbReference>
<evidence type="ECO:0000313" key="8">
    <source>
        <dbReference type="Proteomes" id="UP000008021"/>
    </source>
</evidence>
<dbReference type="InterPro" id="IPR050611">
    <property type="entry name" value="ABCF"/>
</dbReference>
<dbReference type="AlphaFoldDB" id="A0A0E0DJE7"/>
<sequence>MVHKVHAARKPNPSAAAPPDSKAKAGRSRPTKNSEPSSYLAGIDLPPSDDDDDDELADAATPRASSFAPVDVNAAAPPPPQRKEVKTKKKEERRKHEAVAAAAANLWDDPDSYVVTIGGRGRRRGGLRRVGAGGGAVRGRVAHGRRYGLVGPNGKGKTTLLKLLHWRKLPVPRGIRVMLVVQEDDNRDPCSVIEVVLAADEELATLRAERDQLEASAAAAANGARLAEVYDELTQRGWDTAPARAAKILAGLGFDQASQARPVSSFSGGWIKRIALAGALFMQPTLLLLDEPTNHLDLRAILWLEEYLTAQCKSTLVVVSHEEGFLNAICDEVVHLQDKKLHAYRGSFDAFVGSYEQKKAKAMKESERLAKAAWKSGRRAPKKWHDYTVEFHFAAPTELAGGGPLLRLAEAGFTRGGFELSAIDADVSMGQRVAVHLLDTHPHLGSKPWEARAKLARFGLAKESHLTAIGKLSGGQKARVALASVALGEPHVLLLDEPTNNLDMQSIDALADALDEFAGGVVIVSHDSRLVSRVCDDEERSALWVVQDGTVRPYDGTFAEYRDDLLDDIRKEMAAD</sequence>
<accession>A0A0E0DJE7</accession>
<evidence type="ECO:0000256" key="2">
    <source>
        <dbReference type="ARBA" id="ARBA00022741"/>
    </source>
</evidence>
<keyword evidence="2" id="KW-0547">Nucleotide-binding</keyword>
<dbReference type="InterPro" id="IPR017871">
    <property type="entry name" value="ABC_transporter-like_CS"/>
</dbReference>
<dbReference type="InterPro" id="IPR027417">
    <property type="entry name" value="P-loop_NTPase"/>
</dbReference>
<dbReference type="SUPFAM" id="SSF52540">
    <property type="entry name" value="P-loop containing nucleoside triphosphate hydrolases"/>
    <property type="match status" value="2"/>
</dbReference>
<evidence type="ECO:0000256" key="5">
    <source>
        <dbReference type="SAM" id="MobiDB-lite"/>
    </source>
</evidence>
<dbReference type="PROSITE" id="PS00211">
    <property type="entry name" value="ABC_TRANSPORTER_1"/>
    <property type="match status" value="1"/>
</dbReference>
<evidence type="ECO:0000313" key="7">
    <source>
        <dbReference type="EnsemblPlants" id="OMERI04G23520.1"/>
    </source>
</evidence>
<dbReference type="Gramene" id="OMERI04G23520.1">
    <property type="protein sequence ID" value="OMERI04G23520.1"/>
    <property type="gene ID" value="OMERI04G23520"/>
</dbReference>